<keyword evidence="2" id="KW-0276">Fatty acid metabolism</keyword>
<evidence type="ECO:0000256" key="3">
    <source>
        <dbReference type="ARBA" id="ARBA00022946"/>
    </source>
</evidence>
<evidence type="ECO:0000313" key="9">
    <source>
        <dbReference type="Proteomes" id="UP000230066"/>
    </source>
</evidence>
<comment type="caution">
    <text evidence="8">The sequence shown here is derived from an EMBL/GenBank/DDBJ whole genome shotgun (WGS) entry which is preliminary data.</text>
</comment>
<dbReference type="CDD" id="cd06558">
    <property type="entry name" value="crotonase-like"/>
    <property type="match status" value="1"/>
</dbReference>
<comment type="subcellular location">
    <subcellularLocation>
        <location evidence="1">Mitochondrion</location>
    </subcellularLocation>
</comment>
<dbReference type="EMBL" id="JXXN02000553">
    <property type="protein sequence ID" value="THD27014.1"/>
    <property type="molecule type" value="Genomic_DNA"/>
</dbReference>
<dbReference type="InterPro" id="IPR001753">
    <property type="entry name" value="Enoyl-CoA_hydra/iso"/>
</dbReference>
<dbReference type="AlphaFoldDB" id="A0A4E0RMJ4"/>
<evidence type="ECO:0000313" key="8">
    <source>
        <dbReference type="EMBL" id="THD27014.1"/>
    </source>
</evidence>
<dbReference type="InterPro" id="IPR052377">
    <property type="entry name" value="Mitochondrial_ECH-domain"/>
</dbReference>
<dbReference type="GO" id="GO:0005739">
    <property type="term" value="C:mitochondrion"/>
    <property type="evidence" value="ECO:0007669"/>
    <property type="project" value="UniProtKB-SubCell"/>
</dbReference>
<dbReference type="InterPro" id="IPR014748">
    <property type="entry name" value="Enoyl-CoA_hydra_C"/>
</dbReference>
<proteinExistence type="predicted"/>
<evidence type="ECO:0000256" key="6">
    <source>
        <dbReference type="ARBA" id="ARBA00037410"/>
    </source>
</evidence>
<dbReference type="Pfam" id="PF00378">
    <property type="entry name" value="ECH_1"/>
    <property type="match status" value="1"/>
</dbReference>
<reference evidence="8" key="1">
    <citation type="submission" date="2019-03" db="EMBL/GenBank/DDBJ databases">
        <title>Improved annotation for the trematode Fasciola hepatica.</title>
        <authorList>
            <person name="Choi Y.-J."/>
            <person name="Martin J."/>
            <person name="Mitreva M."/>
        </authorList>
    </citation>
    <scope>NUCLEOTIDE SEQUENCE [LARGE SCALE GENOMIC DNA]</scope>
</reference>
<dbReference type="Gene3D" id="1.10.12.10">
    <property type="entry name" value="Lyase 2-enoyl-coa Hydratase, Chain A, domain 2"/>
    <property type="match status" value="1"/>
</dbReference>
<dbReference type="Gene3D" id="3.90.226.10">
    <property type="entry name" value="2-enoyl-CoA Hydratase, Chain A, domain 1"/>
    <property type="match status" value="1"/>
</dbReference>
<keyword evidence="4" id="KW-0443">Lipid metabolism</keyword>
<name>A0A4E0RMJ4_FASHE</name>
<dbReference type="InterPro" id="IPR029045">
    <property type="entry name" value="ClpP/crotonase-like_dom_sf"/>
</dbReference>
<keyword evidence="3" id="KW-0809">Transit peptide</keyword>
<evidence type="ECO:0000256" key="1">
    <source>
        <dbReference type="ARBA" id="ARBA00004173"/>
    </source>
</evidence>
<gene>
    <name evidence="8" type="ORF">D915_002150</name>
</gene>
<evidence type="ECO:0000256" key="2">
    <source>
        <dbReference type="ARBA" id="ARBA00022832"/>
    </source>
</evidence>
<dbReference type="Proteomes" id="UP000230066">
    <property type="component" value="Unassembled WGS sequence"/>
</dbReference>
<sequence length="284" mass="30727">MFALRQISFPLLRCMRPMSGSSVPYILSEAVDSCIQVLTLNDEKKANCLSSALIGELHNALRDIERDPDIRALIVRGAGRFFSAGHDLNELSENSTAESRSTLFNACSQMMRQLSGLSVPSIAAIRGPALAAGCQLVAACDLAVAGQSAIFSTPGVKLGLFCSTPAVPLVRAIGLRAAKELLLTGRTIKAQRAYELGLVHRVVPDDQVMDAALELAREITQHSKSVVAMGKQTLDKQAALDSVDEAYSFATQTMLENLKLDDTQCGIRAFIQKKPMPKWKHKSN</sequence>
<evidence type="ECO:0000256" key="5">
    <source>
        <dbReference type="ARBA" id="ARBA00023128"/>
    </source>
</evidence>
<keyword evidence="5" id="KW-0496">Mitochondrion</keyword>
<evidence type="ECO:0000256" key="7">
    <source>
        <dbReference type="ARBA" id="ARBA00040545"/>
    </source>
</evidence>
<protein>
    <recommendedName>
        <fullName evidence="7">Enoyl-CoA hydratase domain-containing protein 3, mitochondrial</fullName>
    </recommendedName>
</protein>
<comment type="function">
    <text evidence="6">May play a role in fatty acid biosynthesis and insulin sensitivity.</text>
</comment>
<dbReference type="SUPFAM" id="SSF52096">
    <property type="entry name" value="ClpP/crotonase"/>
    <property type="match status" value="1"/>
</dbReference>
<organism evidence="8 9">
    <name type="scientific">Fasciola hepatica</name>
    <name type="common">Liver fluke</name>
    <dbReference type="NCBI Taxonomy" id="6192"/>
    <lineage>
        <taxon>Eukaryota</taxon>
        <taxon>Metazoa</taxon>
        <taxon>Spiralia</taxon>
        <taxon>Lophotrochozoa</taxon>
        <taxon>Platyhelminthes</taxon>
        <taxon>Trematoda</taxon>
        <taxon>Digenea</taxon>
        <taxon>Plagiorchiida</taxon>
        <taxon>Echinostomata</taxon>
        <taxon>Echinostomatoidea</taxon>
        <taxon>Fasciolidae</taxon>
        <taxon>Fasciola</taxon>
    </lineage>
</organism>
<dbReference type="GO" id="GO:0006631">
    <property type="term" value="P:fatty acid metabolic process"/>
    <property type="evidence" value="ECO:0007669"/>
    <property type="project" value="UniProtKB-KW"/>
</dbReference>
<dbReference type="PANTHER" id="PTHR43602">
    <property type="match status" value="1"/>
</dbReference>
<dbReference type="PANTHER" id="PTHR43602:SF1">
    <property type="entry name" value="ENOYL-COA HYDRATASE DOMAIN-CONTAINING PROTEIN 3, MITOCHONDRIAL"/>
    <property type="match status" value="1"/>
</dbReference>
<accession>A0A4E0RMJ4</accession>
<keyword evidence="9" id="KW-1185">Reference proteome</keyword>
<evidence type="ECO:0000256" key="4">
    <source>
        <dbReference type="ARBA" id="ARBA00023098"/>
    </source>
</evidence>
<dbReference type="GO" id="GO:0016836">
    <property type="term" value="F:hydro-lyase activity"/>
    <property type="evidence" value="ECO:0007669"/>
    <property type="project" value="TreeGrafter"/>
</dbReference>